<dbReference type="InterPro" id="IPR001969">
    <property type="entry name" value="Aspartic_peptidase_AS"/>
</dbReference>
<dbReference type="Pfam" id="PF13975">
    <property type="entry name" value="gag-asp_proteas"/>
    <property type="match status" value="1"/>
</dbReference>
<organism evidence="4 5">
    <name type="scientific">Glossina austeni</name>
    <name type="common">Savannah tsetse fly</name>
    <dbReference type="NCBI Taxonomy" id="7395"/>
    <lineage>
        <taxon>Eukaryota</taxon>
        <taxon>Metazoa</taxon>
        <taxon>Ecdysozoa</taxon>
        <taxon>Arthropoda</taxon>
        <taxon>Hexapoda</taxon>
        <taxon>Insecta</taxon>
        <taxon>Pterygota</taxon>
        <taxon>Neoptera</taxon>
        <taxon>Endopterygota</taxon>
        <taxon>Diptera</taxon>
        <taxon>Brachycera</taxon>
        <taxon>Muscomorpha</taxon>
        <taxon>Hippoboscoidea</taxon>
        <taxon>Glossinidae</taxon>
        <taxon>Glossina</taxon>
    </lineage>
</organism>
<dbReference type="InterPro" id="IPR021109">
    <property type="entry name" value="Peptidase_aspartic_dom_sf"/>
</dbReference>
<reference evidence="4" key="1">
    <citation type="submission" date="2020-05" db="UniProtKB">
        <authorList>
            <consortium name="EnsemblMetazoa"/>
        </authorList>
    </citation>
    <scope>IDENTIFICATION</scope>
    <source>
        <strain evidence="4">TTRI</strain>
    </source>
</reference>
<dbReference type="SUPFAM" id="SSF57756">
    <property type="entry name" value="Retrovirus zinc finger-like domains"/>
    <property type="match status" value="1"/>
</dbReference>
<dbReference type="Gene3D" id="4.10.60.10">
    <property type="entry name" value="Zinc finger, CCHC-type"/>
    <property type="match status" value="1"/>
</dbReference>
<dbReference type="GO" id="GO:0003676">
    <property type="term" value="F:nucleic acid binding"/>
    <property type="evidence" value="ECO:0007669"/>
    <property type="project" value="InterPro"/>
</dbReference>
<dbReference type="InterPro" id="IPR001878">
    <property type="entry name" value="Znf_CCHC"/>
</dbReference>
<dbReference type="CDD" id="cd00303">
    <property type="entry name" value="retropepsin_like"/>
    <property type="match status" value="1"/>
</dbReference>
<evidence type="ECO:0000256" key="2">
    <source>
        <dbReference type="SAM" id="MobiDB-lite"/>
    </source>
</evidence>
<proteinExistence type="predicted"/>
<dbReference type="VEuPathDB" id="VectorBase:GAUT049860"/>
<evidence type="ECO:0000259" key="3">
    <source>
        <dbReference type="PROSITE" id="PS50158"/>
    </source>
</evidence>
<evidence type="ECO:0000313" key="5">
    <source>
        <dbReference type="Proteomes" id="UP000078200"/>
    </source>
</evidence>
<dbReference type="STRING" id="7395.A0A1A9VWE8"/>
<keyword evidence="1" id="KW-0479">Metal-binding</keyword>
<keyword evidence="1" id="KW-0862">Zinc</keyword>
<dbReference type="Pfam" id="PF03732">
    <property type="entry name" value="Retrotrans_gag"/>
    <property type="match status" value="1"/>
</dbReference>
<feature type="region of interest" description="Disordered" evidence="2">
    <location>
        <begin position="68"/>
        <end position="87"/>
    </location>
</feature>
<accession>A0A1A9VWE8</accession>
<evidence type="ECO:0000313" key="4">
    <source>
        <dbReference type="EnsemblMetazoa" id="GAUT049860-PA"/>
    </source>
</evidence>
<dbReference type="PROSITE" id="PS50158">
    <property type="entry name" value="ZF_CCHC"/>
    <property type="match status" value="1"/>
</dbReference>
<dbReference type="SUPFAM" id="SSF50630">
    <property type="entry name" value="Acid proteases"/>
    <property type="match status" value="1"/>
</dbReference>
<dbReference type="GO" id="GO:0006508">
    <property type="term" value="P:proteolysis"/>
    <property type="evidence" value="ECO:0007669"/>
    <property type="project" value="InterPro"/>
</dbReference>
<dbReference type="InterPro" id="IPR036875">
    <property type="entry name" value="Znf_CCHC_sf"/>
</dbReference>
<keyword evidence="1" id="KW-0863">Zinc-finger</keyword>
<protein>
    <recommendedName>
        <fullName evidence="3">CCHC-type domain-containing protein</fullName>
    </recommendedName>
</protein>
<name>A0A1A9VWE8_GLOAU</name>
<dbReference type="InterPro" id="IPR005162">
    <property type="entry name" value="Retrotrans_gag_dom"/>
</dbReference>
<dbReference type="GO" id="GO:0008270">
    <property type="term" value="F:zinc ion binding"/>
    <property type="evidence" value="ECO:0007669"/>
    <property type="project" value="UniProtKB-KW"/>
</dbReference>
<dbReference type="PROSITE" id="PS00141">
    <property type="entry name" value="ASP_PROTEASE"/>
    <property type="match status" value="1"/>
</dbReference>
<dbReference type="EnsemblMetazoa" id="GAUT049860-RA">
    <property type="protein sequence ID" value="GAUT049860-PA"/>
    <property type="gene ID" value="GAUT049860"/>
</dbReference>
<feature type="domain" description="CCHC-type" evidence="3">
    <location>
        <begin position="283"/>
        <end position="298"/>
    </location>
</feature>
<sequence>MVRISWIYNLKKDEFTAAYAEFGLETLNTVEEIRKALGALAGSTNPSKETIDRLEELESKYTPRTTLTVDDTRSRATSPRRTTPQLMSNSSAMDRVRKWSVKYDGVTNPLEFIEWIEELCGTYEIPLTLMPKIVIKLFTRQALMWYRNNRRPWADWQEFKKDFMGFFLHSRYLERLDDQIRQTYQQQCETFKVYALRMQNLMRHTEYTMQQKINCNYRNSRRGYQLYIGQTECVNLTDMISLAEHYEVIPPEQSQAGHDRPNAAMEPISHPSPDHGIRRRNVCHRCAQKGHYAQHCQNSRILFCWECGRRGDLTNDCCRVNGQVRPQFRGMDIEDNPDIYERTPEHPESPELRIERSSVIANVTIGGLLIKGAIDTGATRTIITSNLQDVTPFVSEAPNISTTIRMADGTLRSSQRELITTVSVGETHFQLPLIVLDDVVDNLTLGMDFLIKAQGTLVIGDRAIQLGNA</sequence>
<dbReference type="AlphaFoldDB" id="A0A1A9VWE8"/>
<evidence type="ECO:0000256" key="1">
    <source>
        <dbReference type="PROSITE-ProRule" id="PRU00047"/>
    </source>
</evidence>
<keyword evidence="5" id="KW-1185">Reference proteome</keyword>
<feature type="compositionally biased region" description="Low complexity" evidence="2">
    <location>
        <begin position="75"/>
        <end position="84"/>
    </location>
</feature>
<dbReference type="Gene3D" id="2.40.70.10">
    <property type="entry name" value="Acid Proteases"/>
    <property type="match status" value="1"/>
</dbReference>
<dbReference type="GO" id="GO:0004190">
    <property type="term" value="F:aspartic-type endopeptidase activity"/>
    <property type="evidence" value="ECO:0007669"/>
    <property type="project" value="InterPro"/>
</dbReference>
<dbReference type="Proteomes" id="UP000078200">
    <property type="component" value="Unassembled WGS sequence"/>
</dbReference>